<dbReference type="GO" id="GO:0016592">
    <property type="term" value="C:mediator complex"/>
    <property type="evidence" value="ECO:0007669"/>
    <property type="project" value="InterPro"/>
</dbReference>
<evidence type="ECO:0000313" key="9">
    <source>
        <dbReference type="Proteomes" id="UP000036681"/>
    </source>
</evidence>
<dbReference type="WBParaSite" id="ALUE_0001683901-mRNA-1">
    <property type="protein sequence ID" value="ALUE_0001683901-mRNA-1"/>
    <property type="gene ID" value="ALUE_0001683901"/>
</dbReference>
<evidence type="ECO:0000256" key="7">
    <source>
        <dbReference type="ARBA" id="ARBA00023242"/>
    </source>
</evidence>
<keyword evidence="9" id="KW-1185">Reference proteome</keyword>
<evidence type="ECO:0000256" key="1">
    <source>
        <dbReference type="ARBA" id="ARBA00004123"/>
    </source>
</evidence>
<comment type="subcellular location">
    <subcellularLocation>
        <location evidence="1">Nucleus</location>
    </subcellularLocation>
</comment>
<sequence length="1088" mass="122505">MVGSVISSHSRSKIDQLKMVATNGEQLDVEWITALVTRTYAEHLTPIEFGAALKTHINNFGSTEQQMRILASTLLRFATASSVPERRLLQCLETLVKAEVMTLLRFATASSVPERRLLQCLETLVKAEVLRWAVFIEVIAEFRHFSRVPCVETLAAVLQNSVPMLRCNYTSERECVELSAALITVLNWCLLALEYSLKNDTSRSTQALIKCTCAYAESKFVRAMLFLHERIGGDSVNYVVEAAVSFSQSYPTCAELKTMTESLRRIGTSPVEAIDDNLCGLIRQAHPAILTLVSVFEGFRMTKKVDQMADSFFEMAQILEFPFSKMFEDMIRASLLIMLDAKESLGEELVASQAFFYVKLPQIVKHLLTLGAPLLDLTTALATICDNKTLLNQVDMKTKTNTLQHLLEQMAAAGVIDDVIVKTLLEKRSQSLMLYSPELFQMLAQTSSSMAQPSVHQPLILRANSAKMAVDKMLRQTNNAVINVLLKLASGSGGLFTFDSVCASFCADGNLTYFSSKLAMINGQSERPPEGMDMDDGRQRALAFNLSFILLTRMRFIYNDLRPSELVNGSGRGMDNTQSCFFKFASLYGWTAADSTAPPNPIADEEKALFMDRVNLLKHAQPFWDPRTVDYAELVDSVPYIGELLLDDFKMKKHESYDHLNENIKNVLHAFRDDANFMIVCLVQWICAQKVCDERQNLVKSFIHALEFPHQLNSTQQERMALTSAACRRTLDDLSICDRLRDPRFTWIINCAKRKLPTVPFTLPATNAQSSDAEMLKQAFTYARQQAWGSPNVLQLVDRCNKAGVVENWCMVWLNSMLKLSTNDEMVAAGELCLAAGVMSPVPCMLSFARSITEYILEQNVDFGCVEPKALVSARFLVHCLQLALHAYWRQQKEKLAKGPKCEEIERKRIKTGKEEEDEELDDGNPVERSIQVIFEKFLRETRAGHLKSTITFIFHFMVSLASAPRNAATLRIIEMLPYELIINLARLDPQTFNLDLCLPLVDLTNIVSTRRALQFTCLLRRLGAFDSSYKKTNGNHVITYTLIINLARLDPQTFNLDLCLPLVDLTNIVSTRRALQFTCLLRRLGGI</sequence>
<dbReference type="Pfam" id="PF11277">
    <property type="entry name" value="Med24_N"/>
    <property type="match status" value="1"/>
</dbReference>
<keyword evidence="7" id="KW-0539">Nucleus</keyword>
<evidence type="ECO:0000256" key="5">
    <source>
        <dbReference type="ARBA" id="ARBA00023159"/>
    </source>
</evidence>
<dbReference type="Proteomes" id="UP000036681">
    <property type="component" value="Unplaced"/>
</dbReference>
<accession>A0A9J2Q5M0</accession>
<organism evidence="9 10">
    <name type="scientific">Ascaris lumbricoides</name>
    <name type="common">Giant roundworm</name>
    <dbReference type="NCBI Taxonomy" id="6252"/>
    <lineage>
        <taxon>Eukaryota</taxon>
        <taxon>Metazoa</taxon>
        <taxon>Ecdysozoa</taxon>
        <taxon>Nematoda</taxon>
        <taxon>Chromadorea</taxon>
        <taxon>Rhabditida</taxon>
        <taxon>Spirurina</taxon>
        <taxon>Ascaridomorpha</taxon>
        <taxon>Ascaridoidea</taxon>
        <taxon>Ascarididae</taxon>
        <taxon>Ascaris</taxon>
    </lineage>
</organism>
<dbReference type="GO" id="GO:0003712">
    <property type="term" value="F:transcription coregulator activity"/>
    <property type="evidence" value="ECO:0007669"/>
    <property type="project" value="TreeGrafter"/>
</dbReference>
<evidence type="ECO:0000313" key="10">
    <source>
        <dbReference type="WBParaSite" id="ALUE_0001683901-mRNA-1"/>
    </source>
</evidence>
<keyword evidence="4" id="KW-0805">Transcription regulation</keyword>
<proteinExistence type="inferred from homology"/>
<dbReference type="AlphaFoldDB" id="A0A9J2Q5M0"/>
<dbReference type="PANTHER" id="PTHR12898">
    <property type="entry name" value="MEDIATOR OF RNA POLYMERASE II TRANSCRIPTION SUBUNIT 24"/>
    <property type="match status" value="1"/>
</dbReference>
<dbReference type="GO" id="GO:0060261">
    <property type="term" value="P:positive regulation of transcription initiation by RNA polymerase II"/>
    <property type="evidence" value="ECO:0007669"/>
    <property type="project" value="TreeGrafter"/>
</dbReference>
<evidence type="ECO:0000256" key="4">
    <source>
        <dbReference type="ARBA" id="ARBA00023015"/>
    </source>
</evidence>
<dbReference type="InterPro" id="IPR021429">
    <property type="entry name" value="Mediator_Med24"/>
</dbReference>
<evidence type="ECO:0000256" key="6">
    <source>
        <dbReference type="ARBA" id="ARBA00023163"/>
    </source>
</evidence>
<name>A0A9J2Q5M0_ASCLU</name>
<keyword evidence="6" id="KW-0804">Transcription</keyword>
<keyword evidence="5" id="KW-0010">Activator</keyword>
<evidence type="ECO:0000256" key="8">
    <source>
        <dbReference type="ARBA" id="ARBA00031960"/>
    </source>
</evidence>
<evidence type="ECO:0000256" key="2">
    <source>
        <dbReference type="ARBA" id="ARBA00007864"/>
    </source>
</evidence>
<evidence type="ECO:0000256" key="3">
    <source>
        <dbReference type="ARBA" id="ARBA00019693"/>
    </source>
</evidence>
<dbReference type="PANTHER" id="PTHR12898:SF1">
    <property type="entry name" value="MEDIATOR OF RNA POLYMERASE II TRANSCRIPTION SUBUNIT 24"/>
    <property type="match status" value="1"/>
</dbReference>
<comment type="similarity">
    <text evidence="2">Belongs to the Mediator complex subunit 24 family.</text>
</comment>
<reference evidence="10" key="1">
    <citation type="submission" date="2023-03" db="UniProtKB">
        <authorList>
            <consortium name="WormBaseParasite"/>
        </authorList>
    </citation>
    <scope>IDENTIFICATION</scope>
</reference>
<protein>
    <recommendedName>
        <fullName evidence="3">Mediator of RNA polymerase II transcription subunit 24</fullName>
    </recommendedName>
    <alternativeName>
        <fullName evidence="8">Mediator complex subunit 24</fullName>
    </alternativeName>
</protein>